<dbReference type="EMBL" id="CP069033">
    <property type="protein sequence ID" value="QRD00481.1"/>
    <property type="molecule type" value="Genomic_DNA"/>
</dbReference>
<sequence>MATTWRSRLCCFTPSHKVGYTLVARRAGGSHSWPSGPSMQWVTEPSRCSANSDWSMAASVVAWSLTRIHEQSCDVMQSVPRRERPSC</sequence>
<reference evidence="2" key="1">
    <citation type="journal article" date="2021" name="BMC Genomics">
        <title>Chromosome-level genome assembly and manually-curated proteome of model necrotroph Parastagonospora nodorum Sn15 reveals a genome-wide trove of candidate effector homologs, and redundancy of virulence-related functions within an accessory chromosome.</title>
        <authorList>
            <person name="Bertazzoni S."/>
            <person name="Jones D.A.B."/>
            <person name="Phan H.T."/>
            <person name="Tan K.-C."/>
            <person name="Hane J.K."/>
        </authorList>
    </citation>
    <scope>NUCLEOTIDE SEQUENCE [LARGE SCALE GENOMIC DNA]</scope>
    <source>
        <strain evidence="2">SN15 / ATCC MYA-4574 / FGSC 10173)</strain>
    </source>
</reference>
<name>A0A7U2F834_PHANO</name>
<organism evidence="1 2">
    <name type="scientific">Phaeosphaeria nodorum (strain SN15 / ATCC MYA-4574 / FGSC 10173)</name>
    <name type="common">Glume blotch fungus</name>
    <name type="synonym">Parastagonospora nodorum</name>
    <dbReference type="NCBI Taxonomy" id="321614"/>
    <lineage>
        <taxon>Eukaryota</taxon>
        <taxon>Fungi</taxon>
        <taxon>Dikarya</taxon>
        <taxon>Ascomycota</taxon>
        <taxon>Pezizomycotina</taxon>
        <taxon>Dothideomycetes</taxon>
        <taxon>Pleosporomycetidae</taxon>
        <taxon>Pleosporales</taxon>
        <taxon>Pleosporineae</taxon>
        <taxon>Phaeosphaeriaceae</taxon>
        <taxon>Parastagonospora</taxon>
    </lineage>
</organism>
<dbReference type="VEuPathDB" id="FungiDB:JI435_090400"/>
<proteinExistence type="predicted"/>
<protein>
    <submittedName>
        <fullName evidence="1">Uncharacterized protein</fullName>
    </submittedName>
</protein>
<evidence type="ECO:0000313" key="1">
    <source>
        <dbReference type="EMBL" id="QRD00481.1"/>
    </source>
</evidence>
<dbReference type="Proteomes" id="UP000663193">
    <property type="component" value="Chromosome 11"/>
</dbReference>
<dbReference type="AlphaFoldDB" id="A0A7U2F834"/>
<evidence type="ECO:0000313" key="2">
    <source>
        <dbReference type="Proteomes" id="UP000663193"/>
    </source>
</evidence>
<gene>
    <name evidence="1" type="ORF">JI435_090400</name>
</gene>
<accession>A0A7U2F834</accession>
<keyword evidence="2" id="KW-1185">Reference proteome</keyword>